<reference evidence="2 3" key="1">
    <citation type="submission" date="2024-04" db="EMBL/GenBank/DDBJ databases">
        <title>Isolation of an actinomycete strain from pig manure.</title>
        <authorList>
            <person name="Gong T."/>
            <person name="Yu Z."/>
            <person name="An M."/>
            <person name="Wei C."/>
            <person name="Yang W."/>
            <person name="Liu L."/>
        </authorList>
    </citation>
    <scope>NUCLEOTIDE SEQUENCE [LARGE SCALE GENOMIC DNA]</scope>
    <source>
        <strain evidence="2 3">ZF39</strain>
    </source>
</reference>
<proteinExistence type="predicted"/>
<keyword evidence="3" id="KW-1185">Reference proteome</keyword>
<accession>A0ABZ3FJ26</accession>
<keyword evidence="1" id="KW-1133">Transmembrane helix</keyword>
<keyword evidence="2" id="KW-0560">Oxidoreductase</keyword>
<dbReference type="EMBL" id="CP154795">
    <property type="protein sequence ID" value="XAN06007.1"/>
    <property type="molecule type" value="Genomic_DNA"/>
</dbReference>
<feature type="transmembrane region" description="Helical" evidence="1">
    <location>
        <begin position="17"/>
        <end position="37"/>
    </location>
</feature>
<dbReference type="RefSeq" id="WP_425307443.1">
    <property type="nucleotide sequence ID" value="NZ_CP154795.1"/>
</dbReference>
<feature type="transmembrane region" description="Helical" evidence="1">
    <location>
        <begin position="129"/>
        <end position="152"/>
    </location>
</feature>
<dbReference type="Proteomes" id="UP001442841">
    <property type="component" value="Chromosome"/>
</dbReference>
<evidence type="ECO:0000313" key="3">
    <source>
        <dbReference type="Proteomes" id="UP001442841"/>
    </source>
</evidence>
<keyword evidence="2" id="KW-0223">Dioxygenase</keyword>
<dbReference type="GO" id="GO:0051213">
    <property type="term" value="F:dioxygenase activity"/>
    <property type="evidence" value="ECO:0007669"/>
    <property type="project" value="UniProtKB-KW"/>
</dbReference>
<name>A0ABZ3FJ26_9ACTN</name>
<keyword evidence="1" id="KW-0812">Transmembrane</keyword>
<gene>
    <name evidence="2" type="ORF">AADG42_01340</name>
</gene>
<keyword evidence="1" id="KW-0472">Membrane</keyword>
<sequence>MVHPTEGNSTANNLARAAFYLAGSGLVAGGAGAWAVITQQLKSQQIEVHDDSDILAGKQVAGPVSAFAQANVIEQHALGIGGGRTFADISHEWMEAQAAGDDARVEELAGTRQMVLQANLLRASLFTSVLAYGVAALAGGMGILTVLVGATLPKDD</sequence>
<evidence type="ECO:0000256" key="1">
    <source>
        <dbReference type="SAM" id="Phobius"/>
    </source>
</evidence>
<evidence type="ECO:0000313" key="2">
    <source>
        <dbReference type="EMBL" id="XAN06007.1"/>
    </source>
</evidence>
<organism evidence="2 3">
    <name type="scientific">Ammonicoccus fulvus</name>
    <dbReference type="NCBI Taxonomy" id="3138240"/>
    <lineage>
        <taxon>Bacteria</taxon>
        <taxon>Bacillati</taxon>
        <taxon>Actinomycetota</taxon>
        <taxon>Actinomycetes</taxon>
        <taxon>Propionibacteriales</taxon>
        <taxon>Propionibacteriaceae</taxon>
        <taxon>Ammonicoccus</taxon>
    </lineage>
</organism>
<protein>
    <submittedName>
        <fullName evidence="2">Aromatic ring-opening dioxygenase LigA</fullName>
    </submittedName>
</protein>